<feature type="domain" description="ParB-like N-terminal" evidence="3">
    <location>
        <begin position="36"/>
        <end position="131"/>
    </location>
</feature>
<dbReference type="AlphaFoldDB" id="A0A0H3ZMV4"/>
<dbReference type="NCBIfam" id="TIGR00180">
    <property type="entry name" value="parB_part"/>
    <property type="match status" value="1"/>
</dbReference>
<dbReference type="InterPro" id="IPR003115">
    <property type="entry name" value="ParB_N"/>
</dbReference>
<accession>A0A0H3ZMV4</accession>
<reference evidence="4" key="1">
    <citation type="journal article" date="2015" name="MBio">
        <title>Eco-Evolutionary Dynamics of Episomes among Ecologically Cohesive Bacterial Populations.</title>
        <authorList>
            <person name="Xue H."/>
            <person name="Cordero O.X."/>
            <person name="Camas F.M."/>
            <person name="Trimble W."/>
            <person name="Meyer F."/>
            <person name="Guglielmini J."/>
            <person name="Rocha E.P."/>
            <person name="Polz M.F."/>
        </authorList>
    </citation>
    <scope>NUCLEOTIDE SEQUENCE</scope>
    <source>
        <strain evidence="4">FF_291</strain>
    </source>
</reference>
<sequence length="461" mass="52325">MKGGFLDKSVASAKSVALEKNQIQIPQIVPTGYELVSLEVSKCEPDPLQPRKIWPDDKLAELADSIEATGGCVIPVKARINPDKPGYFYVVFGEGRWRSHIIKEIPYIRALIPVEEMDMKDVRVEQVIENVVRVPMSRLEEANAYIALMNEYKLDRKDLKKLVAASDAKLSRLFKIAAATHKVKELDAYTSSYNLLAGMADLELILVDDEFNKLCQRVKDKDINEKEVQKIISSHRKEREKFGLFNPQDPFQKALFEMLDRFNLTKDVSKEQIEEAAEKLSEVVTEYIEIGYKKNDLLTLFVIHSKEDEAIKTILNKRLLRQLFEKIMDEKTKSDQLSPHYKAVAVIANGELDEEELEEAEDALKRVCYDYGIEDPQDLVTKDWTVDNLQQESLMRALAEELKTNETKNKASQESQAEKQIISVSEFSFNDDGTLVLTSGNGKTLIMVSASMLKAIVKGAK</sequence>
<dbReference type="GO" id="GO:0005694">
    <property type="term" value="C:chromosome"/>
    <property type="evidence" value="ECO:0007669"/>
    <property type="project" value="TreeGrafter"/>
</dbReference>
<dbReference type="InterPro" id="IPR004437">
    <property type="entry name" value="ParB/RepB/Spo0J"/>
</dbReference>
<dbReference type="PANTHER" id="PTHR33375:SF1">
    <property type="entry name" value="CHROMOSOME-PARTITIONING PROTEIN PARB-RELATED"/>
    <property type="match status" value="1"/>
</dbReference>
<dbReference type="GO" id="GO:0003677">
    <property type="term" value="F:DNA binding"/>
    <property type="evidence" value="ECO:0007669"/>
    <property type="project" value="InterPro"/>
</dbReference>
<evidence type="ECO:0000259" key="3">
    <source>
        <dbReference type="SMART" id="SM00470"/>
    </source>
</evidence>
<dbReference type="Gene3D" id="1.10.10.2830">
    <property type="match status" value="1"/>
</dbReference>
<comment type="similarity">
    <text evidence="1">Belongs to the ParB family.</text>
</comment>
<feature type="coiled-coil region" evidence="2">
    <location>
        <begin position="259"/>
        <end position="290"/>
    </location>
</feature>
<keyword evidence="2" id="KW-0175">Coiled coil</keyword>
<evidence type="ECO:0000256" key="1">
    <source>
        <dbReference type="ARBA" id="ARBA00006295"/>
    </source>
</evidence>
<dbReference type="Pfam" id="PF02195">
    <property type="entry name" value="ParB_N"/>
    <property type="match status" value="1"/>
</dbReference>
<name>A0A0H3ZMV4_9VIBR</name>
<dbReference type="GO" id="GO:0007059">
    <property type="term" value="P:chromosome segregation"/>
    <property type="evidence" value="ECO:0007669"/>
    <property type="project" value="TreeGrafter"/>
</dbReference>
<dbReference type="PANTHER" id="PTHR33375">
    <property type="entry name" value="CHROMOSOME-PARTITIONING PROTEIN PARB-RELATED"/>
    <property type="match status" value="1"/>
</dbReference>
<evidence type="ECO:0000256" key="2">
    <source>
        <dbReference type="SAM" id="Coils"/>
    </source>
</evidence>
<dbReference type="Gene3D" id="3.90.1530.30">
    <property type="match status" value="1"/>
</dbReference>
<dbReference type="InterPro" id="IPR050336">
    <property type="entry name" value="Chromosome_partition/occlusion"/>
</dbReference>
<organism evidence="4">
    <name type="scientific">Vibrio sp. FF_291</name>
    <dbReference type="NCBI Taxonomy" id="1652832"/>
    <lineage>
        <taxon>Bacteria</taxon>
        <taxon>Pseudomonadati</taxon>
        <taxon>Pseudomonadota</taxon>
        <taxon>Gammaproteobacteria</taxon>
        <taxon>Vibrionales</taxon>
        <taxon>Vibrionaceae</taxon>
        <taxon>Vibrio</taxon>
    </lineage>
</organism>
<dbReference type="SMART" id="SM00470">
    <property type="entry name" value="ParB"/>
    <property type="match status" value="1"/>
</dbReference>
<protein>
    <submittedName>
        <fullName evidence="4">Chromosome (Plasmid) partitioning protein ParB</fullName>
    </submittedName>
</protein>
<evidence type="ECO:0000313" key="4">
    <source>
        <dbReference type="EMBL" id="AKN37598.1"/>
    </source>
</evidence>
<dbReference type="EMBL" id="KP795540">
    <property type="protein sequence ID" value="AKN37598.1"/>
    <property type="molecule type" value="Genomic_DNA"/>
</dbReference>
<proteinExistence type="inferred from homology"/>
<dbReference type="SUPFAM" id="SSF110849">
    <property type="entry name" value="ParB/Sulfiredoxin"/>
    <property type="match status" value="1"/>
</dbReference>
<dbReference type="InterPro" id="IPR036086">
    <property type="entry name" value="ParB/Sulfiredoxin_sf"/>
</dbReference>